<dbReference type="GO" id="GO:0016746">
    <property type="term" value="F:acyltransferase activity"/>
    <property type="evidence" value="ECO:0007669"/>
    <property type="project" value="UniProtKB-KW"/>
</dbReference>
<dbReference type="CDD" id="cd07984">
    <property type="entry name" value="LPLAT_LABLAT-like"/>
    <property type="match status" value="1"/>
</dbReference>
<dbReference type="Pfam" id="PF03279">
    <property type="entry name" value="Lip_A_acyltrans"/>
    <property type="match status" value="1"/>
</dbReference>
<keyword evidence="2" id="KW-1003">Cell membrane</keyword>
<dbReference type="InterPro" id="IPR004960">
    <property type="entry name" value="LipA_acyltrans"/>
</dbReference>
<dbReference type="RefSeq" id="WP_282589732.1">
    <property type="nucleotide sequence ID" value="NZ_JAPAAF010000001.1"/>
</dbReference>
<evidence type="ECO:0000256" key="2">
    <source>
        <dbReference type="ARBA" id="ARBA00022475"/>
    </source>
</evidence>
<dbReference type="PANTHER" id="PTHR30606">
    <property type="entry name" value="LIPID A BIOSYNTHESIS LAUROYL ACYLTRANSFERASE"/>
    <property type="match status" value="1"/>
</dbReference>
<evidence type="ECO:0000313" key="8">
    <source>
        <dbReference type="EMBL" id="MCW0481127.1"/>
    </source>
</evidence>
<dbReference type="Proteomes" id="UP001163821">
    <property type="component" value="Unassembled WGS sequence"/>
</dbReference>
<accession>A0AA42C8F2</accession>
<evidence type="ECO:0000256" key="4">
    <source>
        <dbReference type="ARBA" id="ARBA00022679"/>
    </source>
</evidence>
<evidence type="ECO:0000256" key="7">
    <source>
        <dbReference type="SAM" id="Phobius"/>
    </source>
</evidence>
<dbReference type="GO" id="GO:0005886">
    <property type="term" value="C:plasma membrane"/>
    <property type="evidence" value="ECO:0007669"/>
    <property type="project" value="UniProtKB-SubCell"/>
</dbReference>
<organism evidence="8 9">
    <name type="scientific">Gaoshiqia sediminis</name>
    <dbReference type="NCBI Taxonomy" id="2986998"/>
    <lineage>
        <taxon>Bacteria</taxon>
        <taxon>Pseudomonadati</taxon>
        <taxon>Bacteroidota</taxon>
        <taxon>Bacteroidia</taxon>
        <taxon>Marinilabiliales</taxon>
        <taxon>Prolixibacteraceae</taxon>
        <taxon>Gaoshiqia</taxon>
    </lineage>
</organism>
<keyword evidence="9" id="KW-1185">Reference proteome</keyword>
<keyword evidence="4" id="KW-0808">Transferase</keyword>
<dbReference type="GO" id="GO:0009247">
    <property type="term" value="P:glycolipid biosynthetic process"/>
    <property type="evidence" value="ECO:0007669"/>
    <property type="project" value="UniProtKB-ARBA"/>
</dbReference>
<evidence type="ECO:0000256" key="5">
    <source>
        <dbReference type="ARBA" id="ARBA00023136"/>
    </source>
</evidence>
<sequence>MTKILNNSLVVLLKAFAQLPFGVIYLISDFMYLVLFYVVGYRKRVVYTNLRKSFPEKTEAEIDHIARQFYRHFCDLTLEAIKLYRMTDAQLDERITVKGLEKANAYCLDGKSIILLGMHYNNWEWSASLQRIAKHQLLMIYNPVRDNQEMERFILDMRERFGGISVPVNHSARTAIQFGKGGRPGCLWLAADQTPAPTTQFWTTFLNQETPFFSGPEKIAVKTNQPVFFHHTRKTGRGKYEVNFIELFAEPAKESGENILMKYVETMENIIRETPQYWLWSHRRWKHQRPDHTPLIPRTVYNG</sequence>
<dbReference type="PANTHER" id="PTHR30606:SF10">
    <property type="entry name" value="PHOSPHATIDYLINOSITOL MANNOSIDE ACYLTRANSFERASE"/>
    <property type="match status" value="1"/>
</dbReference>
<comment type="caution">
    <text evidence="8">The sequence shown here is derived from an EMBL/GenBank/DDBJ whole genome shotgun (WGS) entry which is preliminary data.</text>
</comment>
<protein>
    <submittedName>
        <fullName evidence="8">Lysophospholipid acyltransferase family protein</fullName>
    </submittedName>
</protein>
<keyword evidence="6 8" id="KW-0012">Acyltransferase</keyword>
<reference evidence="8" key="1">
    <citation type="submission" date="2022-10" db="EMBL/GenBank/DDBJ databases">
        <title>Gaoshiqiia sediminis gen. nov., sp. nov., isolated from coastal sediment.</title>
        <authorList>
            <person name="Yu W.X."/>
            <person name="Mu D.S."/>
            <person name="Du J.Z."/>
            <person name="Liang Y.Q."/>
        </authorList>
    </citation>
    <scope>NUCLEOTIDE SEQUENCE</scope>
    <source>
        <strain evidence="8">A06</strain>
    </source>
</reference>
<gene>
    <name evidence="8" type="ORF">N2K84_00190</name>
</gene>
<keyword evidence="3" id="KW-0997">Cell inner membrane</keyword>
<name>A0AA42C8F2_9BACT</name>
<comment type="subcellular location">
    <subcellularLocation>
        <location evidence="1">Cell inner membrane</location>
    </subcellularLocation>
</comment>
<evidence type="ECO:0000256" key="3">
    <source>
        <dbReference type="ARBA" id="ARBA00022519"/>
    </source>
</evidence>
<evidence type="ECO:0000313" key="9">
    <source>
        <dbReference type="Proteomes" id="UP001163821"/>
    </source>
</evidence>
<evidence type="ECO:0000256" key="6">
    <source>
        <dbReference type="ARBA" id="ARBA00023315"/>
    </source>
</evidence>
<keyword evidence="5 7" id="KW-0472">Membrane</keyword>
<dbReference type="EMBL" id="JAPAAF010000001">
    <property type="protein sequence ID" value="MCW0481127.1"/>
    <property type="molecule type" value="Genomic_DNA"/>
</dbReference>
<keyword evidence="7" id="KW-0812">Transmembrane</keyword>
<proteinExistence type="predicted"/>
<feature type="transmembrane region" description="Helical" evidence="7">
    <location>
        <begin position="20"/>
        <end position="41"/>
    </location>
</feature>
<evidence type="ECO:0000256" key="1">
    <source>
        <dbReference type="ARBA" id="ARBA00004533"/>
    </source>
</evidence>
<keyword evidence="7" id="KW-1133">Transmembrane helix</keyword>
<dbReference type="AlphaFoldDB" id="A0AA42C8F2"/>